<dbReference type="EMBL" id="LNIX01000007">
    <property type="protein sequence ID" value="OXA52151.1"/>
    <property type="molecule type" value="Genomic_DNA"/>
</dbReference>
<evidence type="ECO:0000256" key="9">
    <source>
        <dbReference type="ARBA" id="ARBA00023303"/>
    </source>
</evidence>
<gene>
    <name evidence="12" type="ORF">Fcan01_13025</name>
</gene>
<dbReference type="InterPro" id="IPR059116">
    <property type="entry name" value="P2X_receptor"/>
</dbReference>
<evidence type="ECO:0000256" key="6">
    <source>
        <dbReference type="ARBA" id="ARBA00023065"/>
    </source>
</evidence>
<feature type="domain" description="Amidase" evidence="11">
    <location>
        <begin position="452"/>
        <end position="891"/>
    </location>
</feature>
<feature type="transmembrane region" description="Helical" evidence="10">
    <location>
        <begin position="26"/>
        <end position="44"/>
    </location>
</feature>
<dbReference type="SUPFAM" id="SSF75304">
    <property type="entry name" value="Amidase signature (AS) enzymes"/>
    <property type="match status" value="1"/>
</dbReference>
<keyword evidence="5 10" id="KW-1133">Transmembrane helix</keyword>
<evidence type="ECO:0000256" key="1">
    <source>
        <dbReference type="ARBA" id="ARBA00004308"/>
    </source>
</evidence>
<keyword evidence="13" id="KW-1185">Reference proteome</keyword>
<keyword evidence="8" id="KW-1071">Ligand-gated ion channel</keyword>
<dbReference type="Gene3D" id="3.90.1300.10">
    <property type="entry name" value="Amidase signature (AS) domain"/>
    <property type="match status" value="1"/>
</dbReference>
<evidence type="ECO:0000256" key="8">
    <source>
        <dbReference type="ARBA" id="ARBA00023286"/>
    </source>
</evidence>
<comment type="subcellular location">
    <subcellularLocation>
        <location evidence="1">Endomembrane system</location>
    </subcellularLocation>
</comment>
<dbReference type="Gene3D" id="2.60.490.10">
    <property type="entry name" value="atp-gated p2x4 ion channel domain"/>
    <property type="match status" value="1"/>
</dbReference>
<dbReference type="STRING" id="158441.A0A226E5J9"/>
<comment type="caution">
    <text evidence="12">The sequence shown here is derived from an EMBL/GenBank/DDBJ whole genome shotgun (WGS) entry which is preliminary data.</text>
</comment>
<keyword evidence="7 10" id="KW-0472">Membrane</keyword>
<keyword evidence="3" id="KW-0813">Transport</keyword>
<keyword evidence="6" id="KW-0406">Ion transport</keyword>
<dbReference type="InterPro" id="IPR023631">
    <property type="entry name" value="Amidase_dom"/>
</dbReference>
<evidence type="ECO:0000313" key="12">
    <source>
        <dbReference type="EMBL" id="OXA52151.1"/>
    </source>
</evidence>
<evidence type="ECO:0000313" key="13">
    <source>
        <dbReference type="Proteomes" id="UP000198287"/>
    </source>
</evidence>
<dbReference type="PANTHER" id="PTHR42678:SF34">
    <property type="entry name" value="OS04G0183300 PROTEIN"/>
    <property type="match status" value="1"/>
</dbReference>
<evidence type="ECO:0000256" key="7">
    <source>
        <dbReference type="ARBA" id="ARBA00023136"/>
    </source>
</evidence>
<dbReference type="OrthoDB" id="494673at2759"/>
<organism evidence="12 13">
    <name type="scientific">Folsomia candida</name>
    <name type="common">Springtail</name>
    <dbReference type="NCBI Taxonomy" id="158441"/>
    <lineage>
        <taxon>Eukaryota</taxon>
        <taxon>Metazoa</taxon>
        <taxon>Ecdysozoa</taxon>
        <taxon>Arthropoda</taxon>
        <taxon>Hexapoda</taxon>
        <taxon>Collembola</taxon>
        <taxon>Entomobryomorpha</taxon>
        <taxon>Isotomoidea</taxon>
        <taxon>Isotomidae</taxon>
        <taxon>Proisotominae</taxon>
        <taxon>Folsomia</taxon>
    </lineage>
</organism>
<evidence type="ECO:0000256" key="3">
    <source>
        <dbReference type="ARBA" id="ARBA00022448"/>
    </source>
</evidence>
<dbReference type="InterPro" id="IPR036928">
    <property type="entry name" value="AS_sf"/>
</dbReference>
<sequence>MGFLVDVFSNIRVYKSQTVRHPTLKILILLIMVIPVVIIISVFASNRGYQERCSPILLTTMRRIRGSVDLRNLSKESLPHQLRSDHEKYARIWDNLELTWRGDTDSSTDSVIIATNVAITSQESNKTCSETDFLAPCATDADCTEYEILPKGHGPLTGRCVISDDDPTRRSCEIKGWCPVEKYPGQVPILQDAGNLSLFLQAIVKFDLNGDTFYTRNVRSVQHAKILSDEDLKSCLYQNNDSKFRYCPRFLVRDVVRFSGTDYENDAIIYGGIFTINMEWNCDFAKYSETECIPKYSFKRLDTRTEYETVEPSSVHGITNGFRAVSHDGLVRRTVVMTNGIRIVFTVTGQGFRFNWWVTFVGIGSQLEILSVLYSIVPIAILWIFYKRHSTGLGCNKACACVFADKDVVSKKLVELDELLSRCGSKEVDIREITITEAQKLFRSGSLTSSQLTQCYLKRIEMMDPHLKSVIEVNPDAVQIAEQADKDRFLGKPISLSPIHGIPILIKDNMGTFDRMETTAGAVAMERLRPKSDADVVKKLRAAGAVILGKTNPSEWAYFRSDDIPSGWSGRGGQTLSPYNLTSNPSGSSTGSAVAISSNLGLVALGTETDGSIIAPCSKGALVGLKPTIGTVSTRGVIPLAFSQDVVGPMTRSVSDAVILMKAIMNLDFQPDVHPNIIKGVDRRKFNVGVVRNFWDKKDETIAPMIPQLESSLAKLSESGMLSIVDNIQANPKILADITADNEMIVLRHEFKYSLNKYIRRDVVHLENELQRKISSLADIIKFNIEHPTPEGYNQTHLIGAEATDGLQNTTYQNARDTNRKLSRKLLSEVMDMNRVDAIAAPCASKDSRELYSIGAAAGYPSITVPVGVDESHMPFGICFLGRQNSDFLLLEIARVMEAVLSGTNEGRVTPQFKW</sequence>
<keyword evidence="4 10" id="KW-0812">Transmembrane</keyword>
<keyword evidence="9" id="KW-0407">Ion channel</keyword>
<dbReference type="Proteomes" id="UP000198287">
    <property type="component" value="Unassembled WGS sequence"/>
</dbReference>
<evidence type="ECO:0000256" key="2">
    <source>
        <dbReference type="ARBA" id="ARBA00009848"/>
    </source>
</evidence>
<evidence type="ECO:0000256" key="10">
    <source>
        <dbReference type="SAM" id="Phobius"/>
    </source>
</evidence>
<dbReference type="InterPro" id="IPR027309">
    <property type="entry name" value="P2X_extracellular_dom_sf"/>
</dbReference>
<protein>
    <submittedName>
        <fullName evidence="12">Glutamyl-tRNA(Gln) amidotransferase subunit A</fullName>
    </submittedName>
</protein>
<keyword evidence="12" id="KW-0808">Transferase</keyword>
<dbReference type="Pfam" id="PF01425">
    <property type="entry name" value="Amidase"/>
    <property type="match status" value="1"/>
</dbReference>
<dbReference type="AlphaFoldDB" id="A0A226E5J9"/>
<proteinExistence type="inferred from homology"/>
<evidence type="ECO:0000256" key="4">
    <source>
        <dbReference type="ARBA" id="ARBA00022692"/>
    </source>
</evidence>
<evidence type="ECO:0000256" key="5">
    <source>
        <dbReference type="ARBA" id="ARBA00022989"/>
    </source>
</evidence>
<accession>A0A226E5J9</accession>
<comment type="similarity">
    <text evidence="2">Belongs to the P2X receptor family.</text>
</comment>
<evidence type="ECO:0000259" key="11">
    <source>
        <dbReference type="Pfam" id="PF01425"/>
    </source>
</evidence>
<reference evidence="12 13" key="1">
    <citation type="submission" date="2015-12" db="EMBL/GenBank/DDBJ databases">
        <title>The genome of Folsomia candida.</title>
        <authorList>
            <person name="Faddeeva A."/>
            <person name="Derks M.F."/>
            <person name="Anvar Y."/>
            <person name="Smit S."/>
            <person name="Van Straalen N."/>
            <person name="Roelofs D."/>
        </authorList>
    </citation>
    <scope>NUCLEOTIDE SEQUENCE [LARGE SCALE GENOMIC DNA]</scope>
    <source>
        <strain evidence="12 13">VU population</strain>
        <tissue evidence="12">Whole body</tissue>
    </source>
</reference>
<dbReference type="GO" id="GO:0016740">
    <property type="term" value="F:transferase activity"/>
    <property type="evidence" value="ECO:0007669"/>
    <property type="project" value="UniProtKB-KW"/>
</dbReference>
<dbReference type="Pfam" id="PF00864">
    <property type="entry name" value="P2X_receptor"/>
    <property type="match status" value="1"/>
</dbReference>
<dbReference type="PANTHER" id="PTHR42678">
    <property type="entry name" value="AMIDASE"/>
    <property type="match status" value="1"/>
</dbReference>
<name>A0A226E5J9_FOLCA</name>